<organism evidence="3 4">
    <name type="scientific">Shewanella baltica (strain OS155 / ATCC BAA-1091)</name>
    <dbReference type="NCBI Taxonomy" id="325240"/>
    <lineage>
        <taxon>Bacteria</taxon>
        <taxon>Pseudomonadati</taxon>
        <taxon>Pseudomonadota</taxon>
        <taxon>Gammaproteobacteria</taxon>
        <taxon>Alteromonadales</taxon>
        <taxon>Shewanellaceae</taxon>
        <taxon>Shewanella</taxon>
    </lineage>
</organism>
<reference evidence="3 4" key="1">
    <citation type="submission" date="2007-02" db="EMBL/GenBank/DDBJ databases">
        <title>Complete sequence of chromosome of Shewanella baltica OS155.</title>
        <authorList>
            <consortium name="US DOE Joint Genome Institute"/>
            <person name="Copeland A."/>
            <person name="Lucas S."/>
            <person name="Lapidus A."/>
            <person name="Barry K."/>
            <person name="Detter J.C."/>
            <person name="Glavina del Rio T."/>
            <person name="Hammon N."/>
            <person name="Israni S."/>
            <person name="Dalin E."/>
            <person name="Tice H."/>
            <person name="Pitluck S."/>
            <person name="Sims D.R."/>
            <person name="Brettin T."/>
            <person name="Bruce D."/>
            <person name="Han C."/>
            <person name="Tapia R."/>
            <person name="Brainard J."/>
            <person name="Schmutz J."/>
            <person name="Larimer F."/>
            <person name="Land M."/>
            <person name="Hauser L."/>
            <person name="Kyrpides N."/>
            <person name="Mikhailova N."/>
            <person name="Brettar I."/>
            <person name="Klappenbach J."/>
            <person name="Konstantinidis K."/>
            <person name="Rodrigues J."/>
            <person name="Tiedje J."/>
            <person name="Richardson P."/>
        </authorList>
    </citation>
    <scope>NUCLEOTIDE SEQUENCE [LARGE SCALE GENOMIC DNA]</scope>
    <source>
        <strain evidence="4">OS155 / ATCC BAA-1091</strain>
    </source>
</reference>
<dbReference type="InterPro" id="IPR011629">
    <property type="entry name" value="CobW-like_C"/>
</dbReference>
<dbReference type="GO" id="GO:0005737">
    <property type="term" value="C:cytoplasm"/>
    <property type="evidence" value="ECO:0007669"/>
    <property type="project" value="TreeGrafter"/>
</dbReference>
<comment type="function">
    <text evidence="1">Zinc chaperone that directly transfers zinc cofactor to target proteins, thereby activating them. Zinc is transferred from the CXCC motif in the GTPase domain to the zinc binding site in target proteins in a process requiring GTP hydrolysis.</text>
</comment>
<proteinExistence type="predicted"/>
<sequence>MIIKAIPTNIITGFLGVGKTSLIKQLLATKPADETWAVLVNEFGEVGIDAGLLNSSDNGIQIREVAGGCMCCAAGVPTQVAINQLIAKAKPDRLLIEPTGLGHPNEIIKVLSAPHYQNVISLRSTLCLVDARKIHDPRYREHANFIQQLQVADVIIATKSDLYDAENTKLLYELQTYLSHIERTDIPVVSHTNQQPLPSALLNYLNQPRRVSLNISSNGGIVPKLGNLTTTAPSLFRTGGSRLSELSLFAEGAIEVALEFDARGIVRKQNQGEGCFSCGWVFEPRQEFDFDKLMAFIQRYTQSSDVGQVLLRLKAVMITSEGIAGFNWIDHEFTVVELDDTLDSRLEMITVNDVDWDEIEQQLLACLCSLCSSNG</sequence>
<evidence type="ECO:0000313" key="3">
    <source>
        <dbReference type="EMBL" id="ABN60856.1"/>
    </source>
</evidence>
<name>A3D293_SHEB5</name>
<dbReference type="InterPro" id="IPR003495">
    <property type="entry name" value="CobW/HypB/UreG_nucleotide-bd"/>
</dbReference>
<evidence type="ECO:0000313" key="4">
    <source>
        <dbReference type="Proteomes" id="UP000001557"/>
    </source>
</evidence>
<dbReference type="InterPro" id="IPR051316">
    <property type="entry name" value="Zinc-reg_GTPase_activator"/>
</dbReference>
<dbReference type="STRING" id="325240.Sbal_1338"/>
<dbReference type="AlphaFoldDB" id="A3D293"/>
<dbReference type="Pfam" id="PF02492">
    <property type="entry name" value="cobW"/>
    <property type="match status" value="1"/>
</dbReference>
<accession>A3D293</accession>
<evidence type="ECO:0000259" key="2">
    <source>
        <dbReference type="SMART" id="SM00833"/>
    </source>
</evidence>
<feature type="domain" description="CobW C-terminal" evidence="2">
    <location>
        <begin position="277"/>
        <end position="367"/>
    </location>
</feature>
<dbReference type="CDD" id="cd03112">
    <property type="entry name" value="CobW-like"/>
    <property type="match status" value="1"/>
</dbReference>
<dbReference type="InterPro" id="IPR027417">
    <property type="entry name" value="P-loop_NTPase"/>
</dbReference>
<dbReference type="Pfam" id="PF07683">
    <property type="entry name" value="CobW_C"/>
    <property type="match status" value="1"/>
</dbReference>
<protein>
    <submittedName>
        <fullName evidence="3">Cobalamin synthesis protein, P47K</fullName>
    </submittedName>
</protein>
<dbReference type="Proteomes" id="UP000001557">
    <property type="component" value="Chromosome"/>
</dbReference>
<dbReference type="EMBL" id="CP000563">
    <property type="protein sequence ID" value="ABN60856.1"/>
    <property type="molecule type" value="Genomic_DNA"/>
</dbReference>
<keyword evidence="4" id="KW-1185">Reference proteome</keyword>
<dbReference type="KEGG" id="sbl:Sbal_1338"/>
<dbReference type="Gene3D" id="3.40.50.300">
    <property type="entry name" value="P-loop containing nucleotide triphosphate hydrolases"/>
    <property type="match status" value="1"/>
</dbReference>
<dbReference type="RefSeq" id="WP_011846269.1">
    <property type="nucleotide sequence ID" value="NC_009052.1"/>
</dbReference>
<dbReference type="SUPFAM" id="SSF52540">
    <property type="entry name" value="P-loop containing nucleoside triphosphate hydrolases"/>
    <property type="match status" value="1"/>
</dbReference>
<evidence type="ECO:0000256" key="1">
    <source>
        <dbReference type="ARBA" id="ARBA00045658"/>
    </source>
</evidence>
<dbReference type="PANTHER" id="PTHR13748">
    <property type="entry name" value="COBW-RELATED"/>
    <property type="match status" value="1"/>
</dbReference>
<dbReference type="SMART" id="SM00833">
    <property type="entry name" value="CobW_C"/>
    <property type="match status" value="1"/>
</dbReference>
<dbReference type="OrthoDB" id="9808822at2"/>
<dbReference type="HOGENOM" id="CLU_017452_1_2_6"/>
<dbReference type="PANTHER" id="PTHR13748:SF46">
    <property type="entry name" value="ZINC CHAPERONE YEIR"/>
    <property type="match status" value="1"/>
</dbReference>
<gene>
    <name evidence="3" type="ordered locus">Sbal_1338</name>
</gene>